<dbReference type="EMBL" id="CATNWA010020366">
    <property type="protein sequence ID" value="CAI9617997.1"/>
    <property type="molecule type" value="Genomic_DNA"/>
</dbReference>
<feature type="domain" description="TRPM SLOG" evidence="1">
    <location>
        <begin position="11"/>
        <end position="72"/>
    </location>
</feature>
<dbReference type="Proteomes" id="UP001162483">
    <property type="component" value="Unassembled WGS sequence"/>
</dbReference>
<protein>
    <recommendedName>
        <fullName evidence="1">TRPM SLOG domain-containing protein</fullName>
    </recommendedName>
</protein>
<evidence type="ECO:0000313" key="3">
    <source>
        <dbReference type="Proteomes" id="UP001162483"/>
    </source>
</evidence>
<gene>
    <name evidence="2" type="ORF">SPARVUS_LOCUS15625435</name>
</gene>
<keyword evidence="3" id="KW-1185">Reference proteome</keyword>
<dbReference type="InterPro" id="IPR050927">
    <property type="entry name" value="TRPM"/>
</dbReference>
<feature type="non-terminal residue" evidence="2">
    <location>
        <position position="72"/>
    </location>
</feature>
<name>A0ABN9H8F7_9NEOB</name>
<accession>A0ABN9H8F7</accession>
<organism evidence="2 3">
    <name type="scientific">Staurois parvus</name>
    <dbReference type="NCBI Taxonomy" id="386267"/>
    <lineage>
        <taxon>Eukaryota</taxon>
        <taxon>Metazoa</taxon>
        <taxon>Chordata</taxon>
        <taxon>Craniata</taxon>
        <taxon>Vertebrata</taxon>
        <taxon>Euteleostomi</taxon>
        <taxon>Amphibia</taxon>
        <taxon>Batrachia</taxon>
        <taxon>Anura</taxon>
        <taxon>Neobatrachia</taxon>
        <taxon>Ranoidea</taxon>
        <taxon>Ranidae</taxon>
        <taxon>Staurois</taxon>
    </lineage>
</organism>
<evidence type="ECO:0000259" key="1">
    <source>
        <dbReference type="Pfam" id="PF18139"/>
    </source>
</evidence>
<reference evidence="2" key="1">
    <citation type="submission" date="2023-05" db="EMBL/GenBank/DDBJ databases">
        <authorList>
            <person name="Stuckert A."/>
        </authorList>
    </citation>
    <scope>NUCLEOTIDE SEQUENCE</scope>
</reference>
<sequence>MTFTGTTRTWAKYVRASSDTHPRMLFELMTQLWELRVPSLLISVTGGAKNFNISPRLKTQFSRGLVKAAEST</sequence>
<dbReference type="PANTHER" id="PTHR13800:SF45">
    <property type="entry name" value="TRANSIENT RECEPTOR POTENTIAL CATION CHANNEL SUBFAMILY M MEMBER 2 ISOFORM X1"/>
    <property type="match status" value="1"/>
</dbReference>
<evidence type="ECO:0000313" key="2">
    <source>
        <dbReference type="EMBL" id="CAI9617997.1"/>
    </source>
</evidence>
<dbReference type="PANTHER" id="PTHR13800">
    <property type="entry name" value="TRANSIENT RECEPTOR POTENTIAL CATION CHANNEL, SUBFAMILY M, MEMBER 6"/>
    <property type="match status" value="1"/>
</dbReference>
<proteinExistence type="predicted"/>
<comment type="caution">
    <text evidence="2">The sequence shown here is derived from an EMBL/GenBank/DDBJ whole genome shotgun (WGS) entry which is preliminary data.</text>
</comment>
<dbReference type="InterPro" id="IPR041491">
    <property type="entry name" value="TRPM_SLOG"/>
</dbReference>
<dbReference type="Pfam" id="PF18139">
    <property type="entry name" value="LSDAT_euk"/>
    <property type="match status" value="1"/>
</dbReference>